<dbReference type="InParanoid" id="A0A423XCB5"/>
<evidence type="ECO:0008006" key="4">
    <source>
        <dbReference type="Google" id="ProtNLM"/>
    </source>
</evidence>
<comment type="caution">
    <text evidence="2">The sequence shown here is derived from an EMBL/GenBank/DDBJ whole genome shotgun (WGS) entry which is preliminary data.</text>
</comment>
<evidence type="ECO:0000313" key="2">
    <source>
        <dbReference type="EMBL" id="ROW13594.1"/>
    </source>
</evidence>
<name>A0A423XCB5_9PEZI</name>
<gene>
    <name evidence="2" type="ORF">VPNG_04603</name>
</gene>
<dbReference type="InterPro" id="IPR014752">
    <property type="entry name" value="Arrestin-like_C"/>
</dbReference>
<dbReference type="OrthoDB" id="2333384at2759"/>
<organism evidence="2 3">
    <name type="scientific">Cytospora leucostoma</name>
    <dbReference type="NCBI Taxonomy" id="1230097"/>
    <lineage>
        <taxon>Eukaryota</taxon>
        <taxon>Fungi</taxon>
        <taxon>Dikarya</taxon>
        <taxon>Ascomycota</taxon>
        <taxon>Pezizomycotina</taxon>
        <taxon>Sordariomycetes</taxon>
        <taxon>Sordariomycetidae</taxon>
        <taxon>Diaporthales</taxon>
        <taxon>Cytosporaceae</taxon>
        <taxon>Cytospora</taxon>
    </lineage>
</organism>
<dbReference type="Proteomes" id="UP000285146">
    <property type="component" value="Unassembled WGS sequence"/>
</dbReference>
<keyword evidence="3" id="KW-1185">Reference proteome</keyword>
<protein>
    <recommendedName>
        <fullName evidence="4">Arrestin-like N-terminal domain-containing protein</fullName>
    </recommendedName>
</protein>
<sequence>MPPSQHKVGPELDIQLDNIGRPYKPGDVITGRVLRRAQTVSPRATVTIQLLGRAKTKIVVTRHTGQSTTQSYYRSRFNFFEDAQTRRQLHDGPIHVTSGGSPEIWEFAINVPLTPSPLAIRAHNPKPESSFLSLIANDIASYPLPSSFATEGRKLHTRFEGYVEYHLEASLLQQGSHHEKAITATLPIQLRTPSMPYPLVNFDLQQHAWPCTVSAYRLVPGMENAELSFKQKSQQFFRSSKVPKFAFTVWTSCPGVIQLGNPTPIPFLVRIVPDKKRTSEVLHDVPETARVNALDFVIKADTTVIAPGTFTTHDGKDSIHYNINIPVTSRGLQVAPQGTDDAYTTQRRGEDDETQASPGVDEKATKGMSKSEDAQASPSAGHPIPRPSSEQLPAYQAATQQPYTAQLGPLLVPARWETDEKPVDLGAAVGFRIFPTRAVAFGRSIPGTHASDEPISPDFTTYCIRHSHRLKWKLVIGVAGETVKIEGTQPITVMGASQM</sequence>
<reference evidence="2 3" key="1">
    <citation type="submission" date="2015-09" db="EMBL/GenBank/DDBJ databases">
        <title>Host preference determinants of Valsa canker pathogens revealed by comparative genomics.</title>
        <authorList>
            <person name="Yin Z."/>
            <person name="Huang L."/>
        </authorList>
    </citation>
    <scope>NUCLEOTIDE SEQUENCE [LARGE SCALE GENOMIC DNA]</scope>
    <source>
        <strain evidence="2 3">SXYLt</strain>
    </source>
</reference>
<evidence type="ECO:0000313" key="3">
    <source>
        <dbReference type="Proteomes" id="UP000285146"/>
    </source>
</evidence>
<feature type="compositionally biased region" description="Basic and acidic residues" evidence="1">
    <location>
        <begin position="360"/>
        <end position="373"/>
    </location>
</feature>
<dbReference type="Gene3D" id="2.60.40.640">
    <property type="match status" value="1"/>
</dbReference>
<dbReference type="EMBL" id="LKEB01000018">
    <property type="protein sequence ID" value="ROW13594.1"/>
    <property type="molecule type" value="Genomic_DNA"/>
</dbReference>
<dbReference type="AlphaFoldDB" id="A0A423XCB5"/>
<accession>A0A423XCB5</accession>
<feature type="region of interest" description="Disordered" evidence="1">
    <location>
        <begin position="342"/>
        <end position="396"/>
    </location>
</feature>
<evidence type="ECO:0000256" key="1">
    <source>
        <dbReference type="SAM" id="MobiDB-lite"/>
    </source>
</evidence>
<proteinExistence type="predicted"/>